<feature type="non-terminal residue" evidence="1">
    <location>
        <position position="136"/>
    </location>
</feature>
<gene>
    <name evidence="1" type="ORF">N1032_25165</name>
</gene>
<keyword evidence="2" id="KW-1185">Reference proteome</keyword>
<dbReference type="RefSeq" id="WP_259543303.1">
    <property type="nucleotide sequence ID" value="NZ_JANLCJ010000349.1"/>
</dbReference>
<dbReference type="EMBL" id="JANLCJ010000349">
    <property type="protein sequence ID" value="MCS5737021.1"/>
    <property type="molecule type" value="Genomic_DNA"/>
</dbReference>
<protein>
    <submittedName>
        <fullName evidence="1">Uncharacterized protein</fullName>
    </submittedName>
</protein>
<comment type="caution">
    <text evidence="1">The sequence shown here is derived from an EMBL/GenBank/DDBJ whole genome shotgun (WGS) entry which is preliminary data.</text>
</comment>
<organism evidence="1 2">
    <name type="scientific">Herbiconiux daphne</name>
    <dbReference type="NCBI Taxonomy" id="2970914"/>
    <lineage>
        <taxon>Bacteria</taxon>
        <taxon>Bacillati</taxon>
        <taxon>Actinomycetota</taxon>
        <taxon>Actinomycetes</taxon>
        <taxon>Micrococcales</taxon>
        <taxon>Microbacteriaceae</taxon>
        <taxon>Herbiconiux</taxon>
    </lineage>
</organism>
<accession>A0ABT2HAY2</accession>
<evidence type="ECO:0000313" key="2">
    <source>
        <dbReference type="Proteomes" id="UP001165586"/>
    </source>
</evidence>
<dbReference type="Proteomes" id="UP001165586">
    <property type="component" value="Unassembled WGS sequence"/>
</dbReference>
<name>A0ABT2HAY2_9MICO</name>
<sequence>MFKKYKTNAMDRLHESIANMALEIKLAGYHVPDYEKGINQTYRMVKKDKTSNQMVSYQSFEDYNQVAGIEAKNLGFFPMVVFDEPVMLDDDPDKIPTEEEWDTNILTLMDSVGRSNDRHAAVKGREIAATKYYYTM</sequence>
<reference evidence="1" key="1">
    <citation type="submission" date="2022-08" db="EMBL/GenBank/DDBJ databases">
        <authorList>
            <person name="Deng Y."/>
            <person name="Han X.-F."/>
            <person name="Zhang Y.-Q."/>
        </authorList>
    </citation>
    <scope>NUCLEOTIDE SEQUENCE</scope>
    <source>
        <strain evidence="1">CPCC 203386</strain>
    </source>
</reference>
<proteinExistence type="predicted"/>
<evidence type="ECO:0000313" key="1">
    <source>
        <dbReference type="EMBL" id="MCS5737021.1"/>
    </source>
</evidence>